<keyword evidence="5" id="KW-0378">Hydrolase</keyword>
<keyword evidence="2 7" id="KW-0255">Endonuclease</keyword>
<dbReference type="EMBL" id="LIZT01000106">
    <property type="protein sequence ID" value="KPJ48619.1"/>
    <property type="molecule type" value="Genomic_DNA"/>
</dbReference>
<keyword evidence="6" id="KW-0234">DNA repair</keyword>
<dbReference type="PANTHER" id="PTHR31290:SF5">
    <property type="entry name" value="UV-DAMAGE ENDONUCLEASE"/>
    <property type="match status" value="1"/>
</dbReference>
<keyword evidence="4" id="KW-0228">DNA excision</keyword>
<dbReference type="AlphaFoldDB" id="A0A0S7WEQ5"/>
<dbReference type="SUPFAM" id="SSF51658">
    <property type="entry name" value="Xylose isomerase-like"/>
    <property type="match status" value="1"/>
</dbReference>
<dbReference type="Gene3D" id="3.20.20.150">
    <property type="entry name" value="Divalent-metal-dependent TIM barrel enzymes"/>
    <property type="match status" value="1"/>
</dbReference>
<protein>
    <submittedName>
        <fullName evidence="7">UV damage repair endonuclease UvdE</fullName>
    </submittedName>
</protein>
<organism evidence="7 8">
    <name type="scientific">candidate division TA06 bacterium DG_26</name>
    <dbReference type="NCBI Taxonomy" id="1703771"/>
    <lineage>
        <taxon>Bacteria</taxon>
        <taxon>Bacteria division TA06</taxon>
    </lineage>
</organism>
<dbReference type="GO" id="GO:0016787">
    <property type="term" value="F:hydrolase activity"/>
    <property type="evidence" value="ECO:0007669"/>
    <property type="project" value="UniProtKB-KW"/>
</dbReference>
<keyword evidence="3" id="KW-0227">DNA damage</keyword>
<evidence type="ECO:0000256" key="4">
    <source>
        <dbReference type="ARBA" id="ARBA00022769"/>
    </source>
</evidence>
<evidence type="ECO:0000256" key="3">
    <source>
        <dbReference type="ARBA" id="ARBA00022763"/>
    </source>
</evidence>
<dbReference type="GO" id="GO:0004519">
    <property type="term" value="F:endonuclease activity"/>
    <property type="evidence" value="ECO:0007669"/>
    <property type="project" value="UniProtKB-KW"/>
</dbReference>
<dbReference type="InterPro" id="IPR036237">
    <property type="entry name" value="Xyl_isomerase-like_sf"/>
</dbReference>
<evidence type="ECO:0000313" key="7">
    <source>
        <dbReference type="EMBL" id="KPJ48619.1"/>
    </source>
</evidence>
<dbReference type="GO" id="GO:0009411">
    <property type="term" value="P:response to UV"/>
    <property type="evidence" value="ECO:0007669"/>
    <property type="project" value="InterPro"/>
</dbReference>
<gene>
    <name evidence="7" type="ORF">AMJ40_07145</name>
</gene>
<evidence type="ECO:0000256" key="6">
    <source>
        <dbReference type="ARBA" id="ARBA00023204"/>
    </source>
</evidence>
<dbReference type="InterPro" id="IPR004601">
    <property type="entry name" value="UvdE"/>
</dbReference>
<comment type="caution">
    <text evidence="7">The sequence shown here is derived from an EMBL/GenBank/DDBJ whole genome shotgun (WGS) entry which is preliminary data.</text>
</comment>
<evidence type="ECO:0000256" key="1">
    <source>
        <dbReference type="ARBA" id="ARBA00022722"/>
    </source>
</evidence>
<dbReference type="Proteomes" id="UP000051124">
    <property type="component" value="Unassembled WGS sequence"/>
</dbReference>
<evidence type="ECO:0000313" key="8">
    <source>
        <dbReference type="Proteomes" id="UP000051124"/>
    </source>
</evidence>
<dbReference type="PANTHER" id="PTHR31290">
    <property type="entry name" value="UV-DAMAGE ENDONUCLEASE"/>
    <property type="match status" value="1"/>
</dbReference>
<keyword evidence="1" id="KW-0540">Nuclease</keyword>
<proteinExistence type="predicted"/>
<accession>A0A0S7WEQ5</accession>
<evidence type="ECO:0000256" key="2">
    <source>
        <dbReference type="ARBA" id="ARBA00022759"/>
    </source>
</evidence>
<dbReference type="Pfam" id="PF03851">
    <property type="entry name" value="UvdE"/>
    <property type="match status" value="1"/>
</dbReference>
<name>A0A0S7WEQ5_UNCT6</name>
<evidence type="ECO:0000256" key="5">
    <source>
        <dbReference type="ARBA" id="ARBA00022801"/>
    </source>
</evidence>
<dbReference type="GO" id="GO:0006289">
    <property type="term" value="P:nucleotide-excision repair"/>
    <property type="evidence" value="ECO:0007669"/>
    <property type="project" value="InterPro"/>
</dbReference>
<dbReference type="NCBIfam" id="TIGR00629">
    <property type="entry name" value="uvde"/>
    <property type="match status" value="1"/>
</dbReference>
<reference evidence="7 8" key="1">
    <citation type="journal article" date="2015" name="Microbiome">
        <title>Genomic resolution of linkages in carbon, nitrogen, and sulfur cycling among widespread estuary sediment bacteria.</title>
        <authorList>
            <person name="Baker B.J."/>
            <person name="Lazar C.S."/>
            <person name="Teske A.P."/>
            <person name="Dick G.J."/>
        </authorList>
    </citation>
    <scope>NUCLEOTIDE SEQUENCE [LARGE SCALE GENOMIC DNA]</scope>
    <source>
        <strain evidence="7">DG_26</strain>
    </source>
</reference>
<sequence length="301" mass="35135">MRIGYPCINRTVECKGDRTFRLKSYSESRLVATVTDNLNCLLKMLQFNTAHDILFFRITSDLVPFASHPICQFDWQQAFLNRFQEIGEFTRSHYMRLSMHPDQFTLINSVDERVFETSVRELIYHATTLDSMGLDCSAKIQIHLGGVYGDKRKSMHRFVQRFHHLPERIKGRLVIENDDRNYTLNDCMTVYDAIGIPVVLDVFHHEVNGSGETLSQAFHRFVKTWTEEDGLPIVHYSSQRTGSRRGSHAESIDLRDFHSFLEKTKPFDFDVMLEIKDKEKSAVKAVKTAMHDDRFLRFKTE</sequence>